<keyword evidence="2" id="KW-1185">Reference proteome</keyword>
<sequence>MKKLVTLLFLMIIVLIVSLLLNSQQVVAEQWRPVKGGINFGISGMALIDRKDNALDFLVVHDNKGKDQGRLAIVTIKDGQQPEYFPWNSASDLNELYFGSDLEAITAVPTAPSSFMALSSKGKVYYFRLGKRKGESFLLRVFDLPNLPEKPNFEGFAVQEIDNKLLAVWAERGEGEKPGIIYWGILNLSSFQIELKGSKSFTVPWPNSPHLRHISDLKIDRLGTVFISSTIDPGNDGPFTSAVYIAGVFVVNGNEVSFRENSDLFPLYRLDYHKVEAIELVPGANGGIIVGTDDENMGSWLYMPNGN</sequence>
<gene>
    <name evidence="1" type="ORF">ACE1B6_03790</name>
</gene>
<dbReference type="EMBL" id="JBHFNS010000018">
    <property type="protein sequence ID" value="MFB2934378.1"/>
    <property type="molecule type" value="Genomic_DNA"/>
</dbReference>
<protein>
    <submittedName>
        <fullName evidence="1">Uncharacterized protein</fullName>
    </submittedName>
</protein>
<proteinExistence type="predicted"/>
<dbReference type="Proteomes" id="UP001576776">
    <property type="component" value="Unassembled WGS sequence"/>
</dbReference>
<name>A0ABV4Y8C3_9CYAN</name>
<evidence type="ECO:0000313" key="2">
    <source>
        <dbReference type="Proteomes" id="UP001576776"/>
    </source>
</evidence>
<evidence type="ECO:0000313" key="1">
    <source>
        <dbReference type="EMBL" id="MFB2934378.1"/>
    </source>
</evidence>
<accession>A0ABV4Y8C3</accession>
<comment type="caution">
    <text evidence="1">The sequence shown here is derived from an EMBL/GenBank/DDBJ whole genome shotgun (WGS) entry which is preliminary data.</text>
</comment>
<dbReference type="RefSeq" id="WP_413255902.1">
    <property type="nucleotide sequence ID" value="NZ_JBHFNS010000018.1"/>
</dbReference>
<reference evidence="1 2" key="1">
    <citation type="submission" date="2024-09" db="EMBL/GenBank/DDBJ databases">
        <title>Floridaenema gen nov. (Aerosakkonemataceae, Aerosakkonematales ord. nov., Cyanobacteria) from benthic tropical and subtropical fresh waters, with the description of four new species.</title>
        <authorList>
            <person name="Moretto J.A."/>
            <person name="Berthold D.E."/>
            <person name="Lefler F.W."/>
            <person name="Huang I.-S."/>
            <person name="Laughinghouse H. IV."/>
        </authorList>
    </citation>
    <scope>NUCLEOTIDE SEQUENCE [LARGE SCALE GENOMIC DNA]</scope>
    <source>
        <strain evidence="1 2">BLCC-F154</strain>
    </source>
</reference>
<organism evidence="1 2">
    <name type="scientific">Floridaenema fluviatile BLCC-F154</name>
    <dbReference type="NCBI Taxonomy" id="3153640"/>
    <lineage>
        <taxon>Bacteria</taxon>
        <taxon>Bacillati</taxon>
        <taxon>Cyanobacteriota</taxon>
        <taxon>Cyanophyceae</taxon>
        <taxon>Oscillatoriophycideae</taxon>
        <taxon>Aerosakkonematales</taxon>
        <taxon>Aerosakkonemataceae</taxon>
        <taxon>Floridanema</taxon>
        <taxon>Floridanema fluviatile</taxon>
    </lineage>
</organism>